<accession>A0ACC2ERJ2</accession>
<keyword evidence="2" id="KW-1185">Reference proteome</keyword>
<reference evidence="2" key="1">
    <citation type="journal article" date="2024" name="Proc. Natl. Acad. Sci. U.S.A.">
        <title>Extraordinary preservation of gene collinearity over three hundred million years revealed in homosporous lycophytes.</title>
        <authorList>
            <person name="Li C."/>
            <person name="Wickell D."/>
            <person name="Kuo L.Y."/>
            <person name="Chen X."/>
            <person name="Nie B."/>
            <person name="Liao X."/>
            <person name="Peng D."/>
            <person name="Ji J."/>
            <person name="Jenkins J."/>
            <person name="Williams M."/>
            <person name="Shu S."/>
            <person name="Plott C."/>
            <person name="Barry K."/>
            <person name="Rajasekar S."/>
            <person name="Grimwood J."/>
            <person name="Han X."/>
            <person name="Sun S."/>
            <person name="Hou Z."/>
            <person name="He W."/>
            <person name="Dai G."/>
            <person name="Sun C."/>
            <person name="Schmutz J."/>
            <person name="Leebens-Mack J.H."/>
            <person name="Li F.W."/>
            <person name="Wang L."/>
        </authorList>
    </citation>
    <scope>NUCLEOTIDE SEQUENCE [LARGE SCALE GENOMIC DNA]</scope>
    <source>
        <strain evidence="2">cv. PW_Plant_1</strain>
    </source>
</reference>
<dbReference type="Proteomes" id="UP001162992">
    <property type="component" value="Chromosome 1"/>
</dbReference>
<evidence type="ECO:0000313" key="2">
    <source>
        <dbReference type="Proteomes" id="UP001162992"/>
    </source>
</evidence>
<name>A0ACC2ERJ2_DIPCM</name>
<organism evidence="1 2">
    <name type="scientific">Diphasiastrum complanatum</name>
    <name type="common">Issler's clubmoss</name>
    <name type="synonym">Lycopodium complanatum</name>
    <dbReference type="NCBI Taxonomy" id="34168"/>
    <lineage>
        <taxon>Eukaryota</taxon>
        <taxon>Viridiplantae</taxon>
        <taxon>Streptophyta</taxon>
        <taxon>Embryophyta</taxon>
        <taxon>Tracheophyta</taxon>
        <taxon>Lycopodiopsida</taxon>
        <taxon>Lycopodiales</taxon>
        <taxon>Lycopodiaceae</taxon>
        <taxon>Lycopodioideae</taxon>
        <taxon>Diphasiastrum</taxon>
    </lineage>
</organism>
<proteinExistence type="predicted"/>
<dbReference type="EMBL" id="CM055092">
    <property type="protein sequence ID" value="KAJ7569109.1"/>
    <property type="molecule type" value="Genomic_DNA"/>
</dbReference>
<sequence>MARWASRSLLDRVLKLGGFSSKRSICKDLLRQLEQQHSMINFFPYIRVHELSSESLATHLPRTGSSGTIGKRFYEIAHMKPMGKDGEFVVMLDNRVLKTPAKKVVKVPSPSLAMAIAAEWEAQASSGIRPYTMPLMKLTATAIDQIPQDRDRVISSLLNYFHTDAVCCRSSEPAGLAAKQAQLWDPLLDWAEKVLGVRPTVSSSLFVTNQPDNVVQVLETALRNTNDWELAAVDFLAGAARSLIIAMAVFDEHLNIDEALKAIRVEEDYQIEAWGLVEGGHDVDMADLRVKVSAASVFLKLLSANSGSVSPKN</sequence>
<comment type="caution">
    <text evidence="1">The sequence shown here is derived from an EMBL/GenBank/DDBJ whole genome shotgun (WGS) entry which is preliminary data.</text>
</comment>
<protein>
    <submittedName>
        <fullName evidence="1">Uncharacterized protein</fullName>
    </submittedName>
</protein>
<gene>
    <name evidence="1" type="ORF">O6H91_01G060700</name>
</gene>
<evidence type="ECO:0000313" key="1">
    <source>
        <dbReference type="EMBL" id="KAJ7569109.1"/>
    </source>
</evidence>